<feature type="transmembrane region" description="Helical" evidence="2">
    <location>
        <begin position="41"/>
        <end position="57"/>
    </location>
</feature>
<keyword evidence="2" id="KW-0812">Transmembrane</keyword>
<accession>A0A0L1J8Y2</accession>
<feature type="region of interest" description="Disordered" evidence="1">
    <location>
        <begin position="785"/>
        <end position="817"/>
    </location>
</feature>
<evidence type="ECO:0000313" key="4">
    <source>
        <dbReference type="EMBL" id="KNG88266.1"/>
    </source>
</evidence>
<reference evidence="4 5" key="1">
    <citation type="submission" date="2014-06" db="EMBL/GenBank/DDBJ databases">
        <title>The Genome of the Aflatoxigenic Filamentous Fungus Aspergillus nomius.</title>
        <authorList>
            <person name="Moore M.G."/>
            <person name="Shannon B.M."/>
            <person name="Brian M.M."/>
        </authorList>
    </citation>
    <scope>NUCLEOTIDE SEQUENCE [LARGE SCALE GENOMIC DNA]</scope>
    <source>
        <strain evidence="4 5">NRRL 13137</strain>
    </source>
</reference>
<evidence type="ECO:0000256" key="2">
    <source>
        <dbReference type="SAM" id="Phobius"/>
    </source>
</evidence>
<comment type="caution">
    <text evidence="4">The sequence shown here is derived from an EMBL/GenBank/DDBJ whole genome shotgun (WGS) entry which is preliminary data.</text>
</comment>
<dbReference type="EMBL" id="JNOM01000057">
    <property type="protein sequence ID" value="KNG88266.1"/>
    <property type="molecule type" value="Genomic_DNA"/>
</dbReference>
<dbReference type="SUPFAM" id="SSF53448">
    <property type="entry name" value="Nucleotide-diphospho-sugar transferases"/>
    <property type="match status" value="1"/>
</dbReference>
<evidence type="ECO:0000256" key="1">
    <source>
        <dbReference type="SAM" id="MobiDB-lite"/>
    </source>
</evidence>
<feature type="compositionally biased region" description="Basic residues" evidence="1">
    <location>
        <begin position="1"/>
        <end position="14"/>
    </location>
</feature>
<dbReference type="RefSeq" id="XP_015409189.1">
    <property type="nucleotide sequence ID" value="XM_015548342.1"/>
</dbReference>
<proteinExistence type="predicted"/>
<feature type="region of interest" description="Disordered" evidence="1">
    <location>
        <begin position="1"/>
        <end position="20"/>
    </location>
</feature>
<dbReference type="PANTHER" id="PTHR43662">
    <property type="match status" value="1"/>
</dbReference>
<protein>
    <recommendedName>
        <fullName evidence="3">DUF1996 domain-containing protein</fullName>
    </recommendedName>
</protein>
<dbReference type="Pfam" id="PF09362">
    <property type="entry name" value="DUF1996"/>
    <property type="match status" value="1"/>
</dbReference>
<sequence>MAIKKVPRLPHRRGSQSSEDDFFDIPDEPCLAIAKRQLRRIRTWVVFAFLVLFILWLRRERPPPPALPHINYDLVDWSRYAYSQYATSSAYLCNALMVFEALQRLGSRAQRVLFFPEDWDVSVESERDRDSQLLAMARDKYNVMLIPISLETIKPGAGSGESWDKSISKLLAFGESEYDRIIHLDSDANVLQNMDELFFLPPTKVAMPRAYWELPDTKQLSSLLIVIEPSYNEYNALMEAALPAIYGQKTFNASSTHRYDMELLNERYADSATVLPHRQYGLVSGEFRTEDHRNFLGNDYEVWDPDKALAEAKLVHFSDWPLPKPWVLWPQKLLAEMLPKCKHNPGTPQESGCRDREVWKSIYHDFRRRRKDVCKLLSYPAPDWPPREHSEPSSSNEPGTRAFSTDLTSFLLNWVGIKVSTGMRAYLGFGIQQTCLKMTHKGKEGQLLQFEKQQTNSCHPRHIFTYTMMALTGCKRCGIAAILSLALCQSAASTSGPTDSLFTFSCLPLTTQRSDPIISPGKPSSHTHVVVGGTAFQRLMTTETAKNANDTTCEVAIDRSNYWIPQLYHQTRDGFETIEFENSAIYYFNRACDYSPNATSCDGTEYPLAPPPGLRIVAGDLFLRTYNETNFAQRAISHMCMKDDGTSSETKHLPQQPCLKLRSQVFFPSCWDGKALDSPDHQSHMAYPAVGDYNQGVCPETHPVAVYSIFMEFFFNTKPFPDHENWVYAMGDPTGYGLHGDFLNGWTDQNALQNAMATCTGLEGLNDPECSITNNQTRALTPITHSLDAPSPLEQLGQHGPLAKLPGNNPITGSHGL</sequence>
<dbReference type="GeneID" id="26804889"/>
<dbReference type="Proteomes" id="UP000037505">
    <property type="component" value="Unassembled WGS sequence"/>
</dbReference>
<name>A0A0L1J8Y2_ASPN3</name>
<gene>
    <name evidence="4" type="ORF">ANOM_003085</name>
</gene>
<organism evidence="4 5">
    <name type="scientific">Aspergillus nomiae NRRL (strain ATCC 15546 / NRRL 13137 / CBS 260.88 / M93)</name>
    <dbReference type="NCBI Taxonomy" id="1509407"/>
    <lineage>
        <taxon>Eukaryota</taxon>
        <taxon>Fungi</taxon>
        <taxon>Dikarya</taxon>
        <taxon>Ascomycota</taxon>
        <taxon>Pezizomycotina</taxon>
        <taxon>Eurotiomycetes</taxon>
        <taxon>Eurotiomycetidae</taxon>
        <taxon>Eurotiales</taxon>
        <taxon>Aspergillaceae</taxon>
        <taxon>Aspergillus</taxon>
        <taxon>Aspergillus subgen. Circumdati</taxon>
    </lineage>
</organism>
<feature type="domain" description="DUF1996" evidence="3">
    <location>
        <begin position="515"/>
        <end position="746"/>
    </location>
</feature>
<evidence type="ECO:0000259" key="3">
    <source>
        <dbReference type="Pfam" id="PF09362"/>
    </source>
</evidence>
<dbReference type="InterPro" id="IPR018535">
    <property type="entry name" value="DUF1996"/>
</dbReference>
<keyword evidence="5" id="KW-1185">Reference proteome</keyword>
<dbReference type="STRING" id="1509407.A0A0L1J8Y2"/>
<dbReference type="OrthoDB" id="2014201at2759"/>
<dbReference type="InterPro" id="IPR029044">
    <property type="entry name" value="Nucleotide-diphossugar_trans"/>
</dbReference>
<keyword evidence="2" id="KW-1133">Transmembrane helix</keyword>
<evidence type="ECO:0000313" key="5">
    <source>
        <dbReference type="Proteomes" id="UP000037505"/>
    </source>
</evidence>
<keyword evidence="2" id="KW-0472">Membrane</keyword>
<dbReference type="PANTHER" id="PTHR43662:SF3">
    <property type="entry name" value="DOMAIN PROTEIN, PUTATIVE (AFU_ORTHOLOGUE AFUA_6G11970)-RELATED"/>
    <property type="match status" value="1"/>
</dbReference>
<dbReference type="Gene3D" id="3.90.550.10">
    <property type="entry name" value="Spore Coat Polysaccharide Biosynthesis Protein SpsA, Chain A"/>
    <property type="match status" value="1"/>
</dbReference>
<dbReference type="AlphaFoldDB" id="A0A0L1J8Y2"/>